<comment type="similarity">
    <text evidence="1">Belongs to the bacterial solute-binding protein 8 family.</text>
</comment>
<evidence type="ECO:0000256" key="3">
    <source>
        <dbReference type="SAM" id="SignalP"/>
    </source>
</evidence>
<dbReference type="PANTHER" id="PTHR30535">
    <property type="entry name" value="VITAMIN B12-BINDING PROTEIN"/>
    <property type="match status" value="1"/>
</dbReference>
<accession>A0A0P6X6K4</accession>
<keyword evidence="3" id="KW-0732">Signal</keyword>
<evidence type="ECO:0000256" key="1">
    <source>
        <dbReference type="ARBA" id="ARBA00008814"/>
    </source>
</evidence>
<dbReference type="PANTHER" id="PTHR30535:SF34">
    <property type="entry name" value="MOLYBDATE-BINDING PROTEIN MOLA"/>
    <property type="match status" value="1"/>
</dbReference>
<dbReference type="InterPro" id="IPR002491">
    <property type="entry name" value="ABC_transptr_periplasmic_BD"/>
</dbReference>
<dbReference type="InterPro" id="IPR050902">
    <property type="entry name" value="ABC_Transporter_SBP"/>
</dbReference>
<dbReference type="RefSeq" id="WP_061913638.1">
    <property type="nucleotide sequence ID" value="NZ_DF967971.1"/>
</dbReference>
<evidence type="ECO:0000259" key="4">
    <source>
        <dbReference type="PROSITE" id="PS50983"/>
    </source>
</evidence>
<evidence type="ECO:0000256" key="2">
    <source>
        <dbReference type="SAM" id="MobiDB-lite"/>
    </source>
</evidence>
<feature type="signal peptide" evidence="3">
    <location>
        <begin position="1"/>
        <end position="25"/>
    </location>
</feature>
<dbReference type="AlphaFoldDB" id="A0A0P6X6K4"/>
<feature type="domain" description="Fe/B12 periplasmic-binding" evidence="4">
    <location>
        <begin position="83"/>
        <end position="357"/>
    </location>
</feature>
<reference evidence="5 6" key="1">
    <citation type="submission" date="2015-07" db="EMBL/GenBank/DDBJ databases">
        <title>Draft genome of Bellilinea caldifistulae DSM 17877.</title>
        <authorList>
            <person name="Hemp J."/>
            <person name="Ward L.M."/>
            <person name="Pace L.A."/>
            <person name="Fischer W.W."/>
        </authorList>
    </citation>
    <scope>NUCLEOTIDE SEQUENCE [LARGE SCALE GENOMIC DNA]</scope>
    <source>
        <strain evidence="5 6">GOMI-1</strain>
    </source>
</reference>
<feature type="compositionally biased region" description="Low complexity" evidence="2">
    <location>
        <begin position="30"/>
        <end position="41"/>
    </location>
</feature>
<evidence type="ECO:0000313" key="6">
    <source>
        <dbReference type="Proteomes" id="UP000050514"/>
    </source>
</evidence>
<dbReference type="Pfam" id="PF01497">
    <property type="entry name" value="Peripla_BP_2"/>
    <property type="match status" value="1"/>
</dbReference>
<dbReference type="Proteomes" id="UP000050514">
    <property type="component" value="Unassembled WGS sequence"/>
</dbReference>
<dbReference type="Gene3D" id="3.40.50.1980">
    <property type="entry name" value="Nitrogenase molybdenum iron protein domain"/>
    <property type="match status" value="2"/>
</dbReference>
<proteinExistence type="inferred from homology"/>
<protein>
    <recommendedName>
        <fullName evidence="4">Fe/B12 periplasmic-binding domain-containing protein</fullName>
    </recommendedName>
</protein>
<gene>
    <name evidence="5" type="ORF">AC812_03350</name>
</gene>
<dbReference type="EMBL" id="LGHJ01000009">
    <property type="protein sequence ID" value="KPL77582.1"/>
    <property type="molecule type" value="Genomic_DNA"/>
</dbReference>
<dbReference type="SUPFAM" id="SSF53807">
    <property type="entry name" value="Helical backbone' metal receptor"/>
    <property type="match status" value="1"/>
</dbReference>
<dbReference type="PROSITE" id="PS50983">
    <property type="entry name" value="FE_B12_PBP"/>
    <property type="match status" value="1"/>
</dbReference>
<dbReference type="OrthoDB" id="9787830at2"/>
<name>A0A0P6X6K4_9CHLR</name>
<dbReference type="PROSITE" id="PS51257">
    <property type="entry name" value="PROKAR_LIPOPROTEIN"/>
    <property type="match status" value="1"/>
</dbReference>
<dbReference type="STRING" id="360411.AC812_03350"/>
<keyword evidence="6" id="KW-1185">Reference proteome</keyword>
<sequence>MMKRTIWVLWMIILMILLAACQPQAATENPETQPTPTSSPSEPSPTPQRATETATPTSTPVDSSLTVTDALGRRVTLQNLPQRIVVAGRGVALLADAVYVFPESFERVVAVSRTSQSPDGDFLALVDERLPEKIAFETNVGAEQVVTARPDVVILKPYMQETLGNPLEALGIPVVYLSMENPAEYQRDLQTLGVLFGNPQRAEEVWGFYQQHLEEVSSALAGLTDEQKPRTLLLYYSDRDGQVAFNVAPKNWLQTIITELAGGVPVWTDIELGSGWTKVNFEQIAQWDADRIFIIAYTANPEQVVENLKQDGQWQALRAVQEGHLYPFPKDFYSWDQPDTRWILGLRFLAAQLHPQAFPELDMIGETRQFFAQLYGLDAVEFEGKILPILKGIQP</sequence>
<evidence type="ECO:0000313" key="5">
    <source>
        <dbReference type="EMBL" id="KPL77582.1"/>
    </source>
</evidence>
<feature type="region of interest" description="Disordered" evidence="2">
    <location>
        <begin position="27"/>
        <end position="64"/>
    </location>
</feature>
<comment type="caution">
    <text evidence="5">The sequence shown here is derived from an EMBL/GenBank/DDBJ whole genome shotgun (WGS) entry which is preliminary data.</text>
</comment>
<feature type="chain" id="PRO_5006132870" description="Fe/B12 periplasmic-binding domain-containing protein" evidence="3">
    <location>
        <begin position="26"/>
        <end position="395"/>
    </location>
</feature>
<organism evidence="5 6">
    <name type="scientific">Bellilinea caldifistulae</name>
    <dbReference type="NCBI Taxonomy" id="360411"/>
    <lineage>
        <taxon>Bacteria</taxon>
        <taxon>Bacillati</taxon>
        <taxon>Chloroflexota</taxon>
        <taxon>Anaerolineae</taxon>
        <taxon>Anaerolineales</taxon>
        <taxon>Anaerolineaceae</taxon>
        <taxon>Bellilinea</taxon>
    </lineage>
</organism>
<feature type="compositionally biased region" description="Polar residues" evidence="2">
    <location>
        <begin position="49"/>
        <end position="64"/>
    </location>
</feature>